<evidence type="ECO:0000313" key="1">
    <source>
        <dbReference type="EMBL" id="KRL52522.1"/>
    </source>
</evidence>
<gene>
    <name evidence="1" type="ORF">FD35_GL001909</name>
</gene>
<dbReference type="AlphaFoldDB" id="A0A0R1RCK1"/>
<dbReference type="STRING" id="1114972.FD35_GL001909"/>
<reference evidence="1 2" key="1">
    <citation type="journal article" date="2015" name="Genome Announc.">
        <title>Expanding the biotechnology potential of lactobacilli through comparative genomics of 213 strains and associated genera.</title>
        <authorList>
            <person name="Sun Z."/>
            <person name="Harris H.M."/>
            <person name="McCann A."/>
            <person name="Guo C."/>
            <person name="Argimon S."/>
            <person name="Zhang W."/>
            <person name="Yang X."/>
            <person name="Jeffery I.B."/>
            <person name="Cooney J.C."/>
            <person name="Kagawa T.F."/>
            <person name="Liu W."/>
            <person name="Song Y."/>
            <person name="Salvetti E."/>
            <person name="Wrobel A."/>
            <person name="Rasinkangas P."/>
            <person name="Parkhill J."/>
            <person name="Rea M.C."/>
            <person name="O'Sullivan O."/>
            <person name="Ritari J."/>
            <person name="Douillard F.P."/>
            <person name="Paul Ross R."/>
            <person name="Yang R."/>
            <person name="Briner A.E."/>
            <person name="Felis G.E."/>
            <person name="de Vos W.M."/>
            <person name="Barrangou R."/>
            <person name="Klaenhammer T.R."/>
            <person name="Caufield P.W."/>
            <person name="Cui Y."/>
            <person name="Zhang H."/>
            <person name="O'Toole P.W."/>
        </authorList>
    </citation>
    <scope>NUCLEOTIDE SEQUENCE [LARGE SCALE GENOMIC DNA]</scope>
    <source>
        <strain evidence="1 2">DSM 15814</strain>
    </source>
</reference>
<comment type="caution">
    <text evidence="1">The sequence shown here is derived from an EMBL/GenBank/DDBJ whole genome shotgun (WGS) entry which is preliminary data.</text>
</comment>
<protein>
    <submittedName>
        <fullName evidence="1">Uncharacterized protein</fullName>
    </submittedName>
</protein>
<dbReference type="PATRIC" id="fig|1114972.6.peg.1947"/>
<dbReference type="EMBL" id="AZFF01000037">
    <property type="protein sequence ID" value="KRL52522.1"/>
    <property type="molecule type" value="Genomic_DNA"/>
</dbReference>
<sequence>MGKISVNVGPLQGNVSSARNAASGLGGVHLHSLNLGDTNARPFVQIAHLEQELNGIISKYAGLAGRDAGQFGNVSTGIQAADQASARYIGKV</sequence>
<keyword evidence="2" id="KW-1185">Reference proteome</keyword>
<dbReference type="Proteomes" id="UP000051999">
    <property type="component" value="Unassembled WGS sequence"/>
</dbReference>
<organism evidence="1 2">
    <name type="scientific">Furfurilactobacillus rossiae DSM 15814</name>
    <dbReference type="NCBI Taxonomy" id="1114972"/>
    <lineage>
        <taxon>Bacteria</taxon>
        <taxon>Bacillati</taxon>
        <taxon>Bacillota</taxon>
        <taxon>Bacilli</taxon>
        <taxon>Lactobacillales</taxon>
        <taxon>Lactobacillaceae</taxon>
        <taxon>Furfurilactobacillus</taxon>
    </lineage>
</organism>
<name>A0A0R1RCK1_9LACO</name>
<dbReference type="RefSeq" id="WP_017261089.1">
    <property type="nucleotide sequence ID" value="NZ_AUAW01000034.1"/>
</dbReference>
<evidence type="ECO:0000313" key="2">
    <source>
        <dbReference type="Proteomes" id="UP000051999"/>
    </source>
</evidence>
<accession>A0A0R1RCK1</accession>
<proteinExistence type="predicted"/>